<comment type="caution">
    <text evidence="1">The sequence shown here is derived from an EMBL/GenBank/DDBJ whole genome shotgun (WGS) entry which is preliminary data.</text>
</comment>
<dbReference type="AlphaFoldDB" id="A0A645IVF3"/>
<dbReference type="EMBL" id="VSSQ01124076">
    <property type="protein sequence ID" value="MPN55156.1"/>
    <property type="molecule type" value="Genomic_DNA"/>
</dbReference>
<sequence length="50" mass="5624">MIPGCERLAEEVETIQHHCVEGQNKSRHREAFTAAQLQAHSADIFVGHQI</sequence>
<organism evidence="1">
    <name type="scientific">bioreactor metagenome</name>
    <dbReference type="NCBI Taxonomy" id="1076179"/>
    <lineage>
        <taxon>unclassified sequences</taxon>
        <taxon>metagenomes</taxon>
        <taxon>ecological metagenomes</taxon>
    </lineage>
</organism>
<proteinExistence type="predicted"/>
<reference evidence="1" key="1">
    <citation type="submission" date="2019-08" db="EMBL/GenBank/DDBJ databases">
        <authorList>
            <person name="Kucharzyk K."/>
            <person name="Murdoch R.W."/>
            <person name="Higgins S."/>
            <person name="Loffler F."/>
        </authorList>
    </citation>
    <scope>NUCLEOTIDE SEQUENCE</scope>
</reference>
<accession>A0A645IVF3</accession>
<gene>
    <name evidence="1" type="ORF">SDC9_202835</name>
</gene>
<protein>
    <submittedName>
        <fullName evidence="1">Uncharacterized protein</fullName>
    </submittedName>
</protein>
<name>A0A645IVF3_9ZZZZ</name>
<evidence type="ECO:0000313" key="1">
    <source>
        <dbReference type="EMBL" id="MPN55156.1"/>
    </source>
</evidence>